<feature type="domain" description="FlgD/Vpr Ig-like" evidence="1">
    <location>
        <begin position="121"/>
        <end position="173"/>
    </location>
</feature>
<dbReference type="SUPFAM" id="SSF52833">
    <property type="entry name" value="Thioredoxin-like"/>
    <property type="match status" value="1"/>
</dbReference>
<dbReference type="InterPro" id="IPR025965">
    <property type="entry name" value="FlgD/Vpr_Ig-like"/>
</dbReference>
<protein>
    <submittedName>
        <fullName evidence="2">T9SS type A sorting domain-containing protein</fullName>
    </submittedName>
</protein>
<accession>A0A7C6ECF6</accession>
<dbReference type="Gene3D" id="3.40.30.10">
    <property type="entry name" value="Glutaredoxin"/>
    <property type="match status" value="1"/>
</dbReference>
<dbReference type="NCBIfam" id="TIGR04183">
    <property type="entry name" value="Por_Secre_tail"/>
    <property type="match status" value="1"/>
</dbReference>
<proteinExistence type="predicted"/>
<name>A0A7C6ECF6_UNCW3</name>
<organism evidence="2">
    <name type="scientific">candidate division WOR-3 bacterium</name>
    <dbReference type="NCBI Taxonomy" id="2052148"/>
    <lineage>
        <taxon>Bacteria</taxon>
        <taxon>Bacteria division WOR-3</taxon>
    </lineage>
</organism>
<dbReference type="InterPro" id="IPR026444">
    <property type="entry name" value="Secre_tail"/>
</dbReference>
<dbReference type="AlphaFoldDB" id="A0A7C6ECF6"/>
<gene>
    <name evidence="2" type="ORF">ENW73_07965</name>
</gene>
<dbReference type="Pfam" id="PF13860">
    <property type="entry name" value="FlgD_ig"/>
    <property type="match status" value="1"/>
</dbReference>
<comment type="caution">
    <text evidence="2">The sequence shown here is derived from an EMBL/GenBank/DDBJ whole genome shotgun (WGS) entry which is preliminary data.</text>
</comment>
<dbReference type="Gene3D" id="2.60.40.4070">
    <property type="match status" value="1"/>
</dbReference>
<dbReference type="EMBL" id="DTLI01000191">
    <property type="protein sequence ID" value="HHS52776.1"/>
    <property type="molecule type" value="Genomic_DNA"/>
</dbReference>
<sequence>MMYDDYKALGFIAKTIWSFDNINTIKYYARQYTYPHFQDIGYAAWNAYNINGSVPLNYVVDPEGIVRYGATGFNEAAIRAIIESYLPGIAENTTEFQPVENLSTTPNPAKNYSVIKFGLAKTQSVKVRIYSSSGKLIKSMFDGKLSAGVHCFNWNLCDDADHSVANGIYFYEIITETEKSRAKITVLK</sequence>
<reference evidence="2" key="1">
    <citation type="journal article" date="2020" name="mSystems">
        <title>Genome- and Community-Level Interaction Insights into Carbon Utilization and Element Cycling Functions of Hydrothermarchaeota in Hydrothermal Sediment.</title>
        <authorList>
            <person name="Zhou Z."/>
            <person name="Liu Y."/>
            <person name="Xu W."/>
            <person name="Pan J."/>
            <person name="Luo Z.H."/>
            <person name="Li M."/>
        </authorList>
    </citation>
    <scope>NUCLEOTIDE SEQUENCE [LARGE SCALE GENOMIC DNA]</scope>
    <source>
        <strain evidence="2">SpSt-876</strain>
    </source>
</reference>
<dbReference type="InterPro" id="IPR036249">
    <property type="entry name" value="Thioredoxin-like_sf"/>
</dbReference>
<evidence type="ECO:0000259" key="1">
    <source>
        <dbReference type="Pfam" id="PF13860"/>
    </source>
</evidence>
<evidence type="ECO:0000313" key="2">
    <source>
        <dbReference type="EMBL" id="HHS52776.1"/>
    </source>
</evidence>